<feature type="compositionally biased region" description="Polar residues" evidence="2">
    <location>
        <begin position="405"/>
        <end position="414"/>
    </location>
</feature>
<feature type="coiled-coil region" evidence="1">
    <location>
        <begin position="820"/>
        <end position="890"/>
    </location>
</feature>
<feature type="region of interest" description="Disordered" evidence="2">
    <location>
        <begin position="583"/>
        <end position="604"/>
    </location>
</feature>
<sequence>MYLPLGHRLVCGGAKGHTSMNISQERRKGEKDSSKGSAKKGKVRFDFDEDDPLAGLLSDDEADAASQTKKKLLTRKSNVLAASAESQQEASTTPAAPSQEKAKIKIPSHFLDDDDVIANKSGDKSTDSGKQAAAGERAKLRKEPSLGKSSLKKQDVSFSDDDDILDELTRPSRVTARQKAEEPAKNEAATPNPRGGKARQSAADFDFDDGDVLGDLGLEDTPPREQERTIADENAKSNIMSELFGTKPSMTVDTPKSATSGKRQFVLDTKYKKSDLGDTFNERPAKTQLRKQGDSMEENFQFGSYMPSAVTNRPSTAPREPRGSDVESKDLLGTPSRRPHTSGMGRRRGDGTDLDWLMGDVKNDGVKTDEGLPTSAKTDGATTETDAKVETDWLGRPLKMAATAGPTSGPSTAPTAKKEHISSTKEPATRVSADGANRRKSDGENATTLQSVTPASPQRGDSLAEHSKPHSQTQRQDSNNWRGTSADTDVARNDHLGARPTSLEQPKGEPLSRHGPIVETPSLTTVPTAAQADILQTPVREQHGTQVLPVDQGLEQQTPDQVLWDQYDQGSPGILPAVLPSASVQQPSGRGRAAVAVGGGSHTQPHALTAELHGFQSRIRQLELERNELTSMLESSKVRLSEEGEAVETSYKKRVAVLEEIHTKRESRLQEEISELTNQQSARVTNQEQERKELLDAQLLKLEIWEKNKHEEIDRLKSAHRLALSELRKDHDDQLLRLNKIREQEIEAITSVQSHSRSLQHVLDKMDENAQSLGDLQVKVESQHSSQLNDREAALKIRDEQLKLLQGRLVRQQDDNEAERGRLQQLITRLEVQLQEQAQQLQQERWDLTKEQNRLKTLQVAVDNERSMLHDSIKKERADIQKSKDALLEEQKTILTQLYDERRSMANERTQLSSSQGLLPGGQHELAIKSIKSQAEHEAVLSDIARQKQELIAKADVLERETERLNDEKRQIQQQKRHLEEEQRKLENLSEGIKKRSEEIEELGLIALSQREEAEAANSAARNVEAEQSSLWPMIQAQMEVLRGKEKHLAKEKLDVIRQQQELERRKGDMLVCSSCRVPIRDRLLTSTAVDAAVSDAPKPARNPFDMDSITAWKLNSDKDKDFLEQEMLFLEALQYSTYHNPSQAS</sequence>
<reference evidence="5" key="1">
    <citation type="submission" date="2025-08" db="UniProtKB">
        <authorList>
            <consortium name="RefSeq"/>
        </authorList>
    </citation>
    <scope>IDENTIFICATION</scope>
</reference>
<accession>A0ABM1DUA1</accession>
<feature type="compositionally biased region" description="Basic and acidic residues" evidence="2">
    <location>
        <begin position="136"/>
        <end position="145"/>
    </location>
</feature>
<dbReference type="RefSeq" id="XP_014663522.1">
    <property type="nucleotide sequence ID" value="XM_014808036.1"/>
</dbReference>
<evidence type="ECO:0000259" key="3">
    <source>
        <dbReference type="Pfam" id="PF21007"/>
    </source>
</evidence>
<evidence type="ECO:0000256" key="1">
    <source>
        <dbReference type="SAM" id="Coils"/>
    </source>
</evidence>
<feature type="compositionally biased region" description="Low complexity" evidence="2">
    <location>
        <begin position="81"/>
        <end position="91"/>
    </location>
</feature>
<feature type="compositionally biased region" description="Basic and acidic residues" evidence="2">
    <location>
        <begin position="24"/>
        <end position="34"/>
    </location>
</feature>
<dbReference type="PANTHER" id="PTHR33689:SF1">
    <property type="entry name" value="FAS-BINDING FACTOR 1"/>
    <property type="match status" value="1"/>
</dbReference>
<feature type="compositionally biased region" description="Acidic residues" evidence="2">
    <location>
        <begin position="47"/>
        <end position="63"/>
    </location>
</feature>
<feature type="compositionally biased region" description="Polar residues" evidence="2">
    <location>
        <begin position="375"/>
        <end position="384"/>
    </location>
</feature>
<dbReference type="InterPro" id="IPR033561">
    <property type="entry name" value="FBF1"/>
</dbReference>
<feature type="coiled-coil region" evidence="1">
    <location>
        <begin position="612"/>
        <end position="679"/>
    </location>
</feature>
<protein>
    <submittedName>
        <fullName evidence="5">Fas-binding factor 1-like isoform X1</fullName>
    </submittedName>
</protein>
<feature type="domain" description="Fas-binding factor 1 C-terminal" evidence="3">
    <location>
        <begin position="622"/>
        <end position="1135"/>
    </location>
</feature>
<feature type="compositionally biased region" description="Basic and acidic residues" evidence="2">
    <location>
        <begin position="319"/>
        <end position="330"/>
    </location>
</feature>
<dbReference type="GeneID" id="106806174"/>
<feature type="region of interest" description="Disordered" evidence="2">
    <location>
        <begin position="275"/>
        <end position="546"/>
    </location>
</feature>
<feature type="coiled-coil region" evidence="1">
    <location>
        <begin position="941"/>
        <end position="1027"/>
    </location>
</feature>
<feature type="region of interest" description="Disordered" evidence="2">
    <location>
        <begin position="13"/>
        <end position="236"/>
    </location>
</feature>
<feature type="compositionally biased region" description="Polar residues" evidence="2">
    <location>
        <begin position="470"/>
        <end position="487"/>
    </location>
</feature>
<keyword evidence="1" id="KW-0175">Coiled coil</keyword>
<evidence type="ECO:0000256" key="2">
    <source>
        <dbReference type="SAM" id="MobiDB-lite"/>
    </source>
</evidence>
<feature type="compositionally biased region" description="Basic and acidic residues" evidence="2">
    <location>
        <begin position="361"/>
        <end position="370"/>
    </location>
</feature>
<feature type="compositionally biased region" description="Basic and acidic residues" evidence="2">
    <location>
        <begin position="275"/>
        <end position="285"/>
    </location>
</feature>
<name>A0ABM1DUA1_PRICU</name>
<organism evidence="4 5">
    <name type="scientific">Priapulus caudatus</name>
    <name type="common">Priapulid worm</name>
    <dbReference type="NCBI Taxonomy" id="37621"/>
    <lineage>
        <taxon>Eukaryota</taxon>
        <taxon>Metazoa</taxon>
        <taxon>Ecdysozoa</taxon>
        <taxon>Scalidophora</taxon>
        <taxon>Priapulida</taxon>
        <taxon>Priapulimorpha</taxon>
        <taxon>Priapulimorphida</taxon>
        <taxon>Priapulidae</taxon>
        <taxon>Priapulus</taxon>
    </lineage>
</organism>
<dbReference type="Proteomes" id="UP000695022">
    <property type="component" value="Unplaced"/>
</dbReference>
<dbReference type="Pfam" id="PF21007">
    <property type="entry name" value="FBF1"/>
    <property type="match status" value="1"/>
</dbReference>
<dbReference type="InterPro" id="IPR049390">
    <property type="entry name" value="FBF1_C"/>
</dbReference>
<proteinExistence type="predicted"/>
<keyword evidence="4" id="KW-1185">Reference proteome</keyword>
<feature type="compositionally biased region" description="Polar residues" evidence="2">
    <location>
        <begin position="444"/>
        <end position="456"/>
    </location>
</feature>
<gene>
    <name evidence="5" type="primary">LOC106806174</name>
</gene>
<dbReference type="PANTHER" id="PTHR33689">
    <property type="entry name" value="FAS-BINDING FACTOR 1"/>
    <property type="match status" value="1"/>
</dbReference>
<feature type="compositionally biased region" description="Basic and acidic residues" evidence="2">
    <location>
        <begin position="221"/>
        <end position="235"/>
    </location>
</feature>
<evidence type="ECO:0000313" key="4">
    <source>
        <dbReference type="Proteomes" id="UP000695022"/>
    </source>
</evidence>
<evidence type="ECO:0000313" key="5">
    <source>
        <dbReference type="RefSeq" id="XP_014663522.1"/>
    </source>
</evidence>